<protein>
    <recommendedName>
        <fullName evidence="3">DNA alkylation repair enzyme</fullName>
    </recommendedName>
</protein>
<gene>
    <name evidence="1" type="ordered locus">Palpr_2971</name>
</gene>
<proteinExistence type="predicted"/>
<reference evidence="1 2" key="2">
    <citation type="journal article" date="2011" name="Stand. Genomic Sci.">
        <title>Complete genome sequence of Paludibacter propionicigenes type strain (WB4).</title>
        <authorList>
            <person name="Gronow S."/>
            <person name="Munk C."/>
            <person name="Lapidus A."/>
            <person name="Nolan M."/>
            <person name="Lucas S."/>
            <person name="Hammon N."/>
            <person name="Deshpande S."/>
            <person name="Cheng J.F."/>
            <person name="Tapia R."/>
            <person name="Han C."/>
            <person name="Goodwin L."/>
            <person name="Pitluck S."/>
            <person name="Liolios K."/>
            <person name="Ivanova N."/>
            <person name="Mavromatis K."/>
            <person name="Mikhailova N."/>
            <person name="Pati A."/>
            <person name="Chen A."/>
            <person name="Palaniappan K."/>
            <person name="Land M."/>
            <person name="Hauser L."/>
            <person name="Chang Y.J."/>
            <person name="Jeffries C.D."/>
            <person name="Brambilla E."/>
            <person name="Rohde M."/>
            <person name="Goker M."/>
            <person name="Detter J.C."/>
            <person name="Woyke T."/>
            <person name="Bristow J."/>
            <person name="Eisen J.A."/>
            <person name="Markowitz V."/>
            <person name="Hugenholtz P."/>
            <person name="Kyrpides N.C."/>
            <person name="Klenk H.P."/>
        </authorList>
    </citation>
    <scope>NUCLEOTIDE SEQUENCE [LARGE SCALE GENOMIC DNA]</scope>
    <source>
        <strain evidence="2">DSM 17365 / JCM 13257 / WB4</strain>
    </source>
</reference>
<dbReference type="InterPro" id="IPR016024">
    <property type="entry name" value="ARM-type_fold"/>
</dbReference>
<dbReference type="STRING" id="694427.Palpr_2971"/>
<reference key="1">
    <citation type="submission" date="2010-11" db="EMBL/GenBank/DDBJ databases">
        <title>The complete genome of Paludibacter propionicigenes DSM 17365.</title>
        <authorList>
            <consortium name="US DOE Joint Genome Institute (JGI-PGF)"/>
            <person name="Lucas S."/>
            <person name="Copeland A."/>
            <person name="Lapidus A."/>
            <person name="Bruce D."/>
            <person name="Goodwin L."/>
            <person name="Pitluck S."/>
            <person name="Kyrpides N."/>
            <person name="Mavromatis K."/>
            <person name="Ivanova N."/>
            <person name="Munk A.C."/>
            <person name="Brettin T."/>
            <person name="Detter J.C."/>
            <person name="Han C."/>
            <person name="Tapia R."/>
            <person name="Land M."/>
            <person name="Hauser L."/>
            <person name="Markowitz V."/>
            <person name="Cheng J.-F."/>
            <person name="Hugenholtz P."/>
            <person name="Woyke T."/>
            <person name="Wu D."/>
            <person name="Gronow S."/>
            <person name="Wellnitz S."/>
            <person name="Brambilla E."/>
            <person name="Klenk H.-P."/>
            <person name="Eisen J.A."/>
        </authorList>
    </citation>
    <scope>NUCLEOTIDE SEQUENCE</scope>
    <source>
        <strain>WB4</strain>
    </source>
</reference>
<dbReference type="HOGENOM" id="CLU_061369_3_0_10"/>
<dbReference type="InterPro" id="IPR014825">
    <property type="entry name" value="DNA_alkylation"/>
</dbReference>
<evidence type="ECO:0000313" key="1">
    <source>
        <dbReference type="EMBL" id="ADQ81100.1"/>
    </source>
</evidence>
<sequence length="228" mass="26412">MKYYIANPELDQQIKEIRAKIRLSMNGIVADKMTQNGISYKKNYGVDIPRIKEIAKLYTQNHDLAQRLWNLQIRETMIMATLLEPVEKFTEELAQQWVETFSQIEIVEQTCMNLFSKLSFAASLSLKWIESDRPWVQISGFILAARIANRFNENEIGTITQQASTLSDTNELHLYKAIALCLSRCARKDKHTATYILKEIDSFSNSSSTAQRYIHKEVKQEILFLNIL</sequence>
<dbReference type="EMBL" id="CP002345">
    <property type="protein sequence ID" value="ADQ81100.1"/>
    <property type="molecule type" value="Genomic_DNA"/>
</dbReference>
<evidence type="ECO:0008006" key="3">
    <source>
        <dbReference type="Google" id="ProtNLM"/>
    </source>
</evidence>
<dbReference type="AlphaFoldDB" id="E4T0N6"/>
<dbReference type="PANTHER" id="PTHR41291">
    <property type="entry name" value="DNA ALKYLATION REPAIR PROTEIN"/>
    <property type="match status" value="1"/>
</dbReference>
<dbReference type="CDD" id="cd06561">
    <property type="entry name" value="AlkD_like"/>
    <property type="match status" value="1"/>
</dbReference>
<dbReference type="OrthoDB" id="1122333at2"/>
<keyword evidence="2" id="KW-1185">Reference proteome</keyword>
<name>E4T0N6_PALPW</name>
<dbReference type="KEGG" id="ppn:Palpr_2971"/>
<dbReference type="PANTHER" id="PTHR41291:SF1">
    <property type="entry name" value="DNA ALKYLATION REPAIR PROTEIN"/>
    <property type="match status" value="1"/>
</dbReference>
<dbReference type="Proteomes" id="UP000008718">
    <property type="component" value="Chromosome"/>
</dbReference>
<dbReference type="Gene3D" id="1.25.10.90">
    <property type="match status" value="1"/>
</dbReference>
<dbReference type="eggNOG" id="COG4912">
    <property type="taxonomic scope" value="Bacteria"/>
</dbReference>
<dbReference type="SUPFAM" id="SSF48371">
    <property type="entry name" value="ARM repeat"/>
    <property type="match status" value="1"/>
</dbReference>
<dbReference type="Pfam" id="PF08713">
    <property type="entry name" value="DNA_alkylation"/>
    <property type="match status" value="1"/>
</dbReference>
<organism evidence="1 2">
    <name type="scientific">Paludibacter propionicigenes (strain DSM 17365 / JCM 13257 / WB4)</name>
    <dbReference type="NCBI Taxonomy" id="694427"/>
    <lineage>
        <taxon>Bacteria</taxon>
        <taxon>Pseudomonadati</taxon>
        <taxon>Bacteroidota</taxon>
        <taxon>Bacteroidia</taxon>
        <taxon>Bacteroidales</taxon>
        <taxon>Paludibacteraceae</taxon>
        <taxon>Paludibacter</taxon>
    </lineage>
</organism>
<accession>E4T0N6</accession>
<evidence type="ECO:0000313" key="2">
    <source>
        <dbReference type="Proteomes" id="UP000008718"/>
    </source>
</evidence>
<dbReference type="RefSeq" id="WP_013446469.1">
    <property type="nucleotide sequence ID" value="NC_014734.1"/>
</dbReference>